<accession>A0ABV0JBS4</accession>
<evidence type="ECO:0000313" key="1">
    <source>
        <dbReference type="EMBL" id="MEP0819225.1"/>
    </source>
</evidence>
<protein>
    <submittedName>
        <fullName evidence="1">Uncharacterized protein</fullName>
    </submittedName>
</protein>
<dbReference type="Proteomes" id="UP001464891">
    <property type="component" value="Unassembled WGS sequence"/>
</dbReference>
<sequence>MMLDLLQRFQELPGVFSATVDEKYSGNYTCESDEPDFLIPLPCFDIQLALRQSGAGPAISVIEQANQILRVWADEHNTPCDRSLQELSKTLIEPTVIGEQLWAYPNAQAVMRIPVDLGELCRWEIVQPFYVQEVDVEGYETSGHERAVTTYALAAKVVLQRPVLREQVEWFSSGLEGNAT</sequence>
<comment type="caution">
    <text evidence="1">The sequence shown here is derived from an EMBL/GenBank/DDBJ whole genome shotgun (WGS) entry which is preliminary data.</text>
</comment>
<dbReference type="EMBL" id="JAMPKM010000013">
    <property type="protein sequence ID" value="MEP0819225.1"/>
    <property type="molecule type" value="Genomic_DNA"/>
</dbReference>
<keyword evidence="2" id="KW-1185">Reference proteome</keyword>
<dbReference type="RefSeq" id="WP_190442927.1">
    <property type="nucleotide sequence ID" value="NZ_JAMPKM010000013.1"/>
</dbReference>
<name>A0ABV0JBS4_9CYAN</name>
<reference evidence="1 2" key="1">
    <citation type="submission" date="2022-04" db="EMBL/GenBank/DDBJ databases">
        <title>Positive selection, recombination, and allopatry shape intraspecific diversity of widespread and dominant cyanobacteria.</title>
        <authorList>
            <person name="Wei J."/>
            <person name="Shu W."/>
            <person name="Hu C."/>
        </authorList>
    </citation>
    <scope>NUCLEOTIDE SEQUENCE [LARGE SCALE GENOMIC DNA]</scope>
    <source>
        <strain evidence="1 2">GB2-A4</strain>
    </source>
</reference>
<gene>
    <name evidence="1" type="ORF">NC998_19170</name>
</gene>
<evidence type="ECO:0000313" key="2">
    <source>
        <dbReference type="Proteomes" id="UP001464891"/>
    </source>
</evidence>
<organism evidence="1 2">
    <name type="scientific">Trichocoleus desertorum GB2-A4</name>
    <dbReference type="NCBI Taxonomy" id="2933944"/>
    <lineage>
        <taxon>Bacteria</taxon>
        <taxon>Bacillati</taxon>
        <taxon>Cyanobacteriota</taxon>
        <taxon>Cyanophyceae</taxon>
        <taxon>Leptolyngbyales</taxon>
        <taxon>Trichocoleusaceae</taxon>
        <taxon>Trichocoleus</taxon>
    </lineage>
</organism>
<proteinExistence type="predicted"/>